<name>A0A645A7L0_9ZZZZ</name>
<feature type="transmembrane region" description="Helical" evidence="1">
    <location>
        <begin position="54"/>
        <end position="74"/>
    </location>
</feature>
<proteinExistence type="predicted"/>
<accession>A0A645A7L0</accession>
<keyword evidence="1" id="KW-0472">Membrane</keyword>
<dbReference type="AlphaFoldDB" id="A0A645A7L0"/>
<gene>
    <name evidence="2" type="ORF">SDC9_95903</name>
</gene>
<evidence type="ECO:0000313" key="2">
    <source>
        <dbReference type="EMBL" id="MPM49175.1"/>
    </source>
</evidence>
<comment type="caution">
    <text evidence="2">The sequence shown here is derived from an EMBL/GenBank/DDBJ whole genome shotgun (WGS) entry which is preliminary data.</text>
</comment>
<dbReference type="EMBL" id="VSSQ01012410">
    <property type="protein sequence ID" value="MPM49175.1"/>
    <property type="molecule type" value="Genomic_DNA"/>
</dbReference>
<reference evidence="2" key="1">
    <citation type="submission" date="2019-08" db="EMBL/GenBank/DDBJ databases">
        <authorList>
            <person name="Kucharzyk K."/>
            <person name="Murdoch R.W."/>
            <person name="Higgins S."/>
            <person name="Loffler F."/>
        </authorList>
    </citation>
    <scope>NUCLEOTIDE SEQUENCE</scope>
</reference>
<evidence type="ECO:0000256" key="1">
    <source>
        <dbReference type="SAM" id="Phobius"/>
    </source>
</evidence>
<sequence>MAPPEGSCHNFRGRCDRNIKHDGFYATLPQLAGEDFGGVFRVAVDRRVGNHDPLLLRGIGAPFFVFFYVITNVFPPDMAVERADHLHIAGSRFFEKGRSLLSVLADDVAVIPPRLIHIIAVEIHLVSKEGAVQGPKGAEGIGRE</sequence>
<protein>
    <submittedName>
        <fullName evidence="2">Uncharacterized protein</fullName>
    </submittedName>
</protein>
<organism evidence="2">
    <name type="scientific">bioreactor metagenome</name>
    <dbReference type="NCBI Taxonomy" id="1076179"/>
    <lineage>
        <taxon>unclassified sequences</taxon>
        <taxon>metagenomes</taxon>
        <taxon>ecological metagenomes</taxon>
    </lineage>
</organism>
<keyword evidence="1" id="KW-1133">Transmembrane helix</keyword>
<keyword evidence="1" id="KW-0812">Transmembrane</keyword>